<dbReference type="Gene3D" id="2.60.40.1930">
    <property type="match status" value="1"/>
</dbReference>
<dbReference type="OrthoDB" id="679547at2"/>
<comment type="caution">
    <text evidence="2">The sequence shown here is derived from an EMBL/GenBank/DDBJ whole genome shotgun (WGS) entry which is preliminary data.</text>
</comment>
<evidence type="ECO:0008006" key="4">
    <source>
        <dbReference type="Google" id="ProtNLM"/>
    </source>
</evidence>
<dbReference type="Proteomes" id="UP000433945">
    <property type="component" value="Unassembled WGS sequence"/>
</dbReference>
<dbReference type="EMBL" id="WOWP01000022">
    <property type="protein sequence ID" value="MUV03506.1"/>
    <property type="molecule type" value="Genomic_DNA"/>
</dbReference>
<accession>A0A6N8HDK3</accession>
<name>A0A6N8HDK3_9FLAO</name>
<keyword evidence="3" id="KW-1185">Reference proteome</keyword>
<sequence length="784" mass="89635">MKKHLATILVFCILTSSTLYGQENKIQEISSIVKNYYSLERESIHVHFSKNTFITNESIWFKGYVYYSKKNTPFFTTTNIFAVLKNAENKTLNSKLLYGSMGSFEGNFELPSNMASGSYYLQFYTNWMNNFSEDQSAIYKIEVINPNAPGQSTTNDAGVEITTYPEGGTFLKNKTNTLVVSVKGCKNQPLPVTEVNLYSNNEIIQTIPLDNNGYGKFEYYAVEETTTDSLKVTFLNKTYKTALPKAQKKGITLKFTNKTSGDASLLELKTNKDTYPDIENKPFYILIHKDDNAFLLETKFTDNVTDQEMLIADNYLFDGLNTIRIIDSDLNEVAQRLIYKDFDNNITINITETKQENGNILFTAQTTANTNLSITVLPSKSIALNNNNIFNEFLLTPYIKNHPDINISDYFNNSKEPNKNLDLYLICSNSKYVWETMKKNPPKENYTFDMGLKIKGVINQKLKRGKKYSIKVTSFGTIIDEEAEVVNNNEFYFDNLILADSCKLDFELLENDKNITPKIYLRTLNNTPQYNHPFTPNEKRCINDIINEPFTDFPNIQEDAIRLEDVVIEDKREKLTHAVAFGNGQLRGRKITEAESTGFPTVLDLIRYEGFEVRNRPDSAVAVYGRLKNTFVKGLKNSPDVFLDDYHLVKLDILRDILTSEIDEFYINKHMSVPTVQNRIGIIKIYRKRKAFSALKDKPVFNYVLENGFEKIKPFTNTTYVNGYHGSGFNNYGLIHWIPTTISDENGKFSFSIPQAYKGEAKLIIEGLSPEGKIISQVITINLQ</sequence>
<organism evidence="2 3">
    <name type="scientific">Flavobacterium rakeshii</name>
    <dbReference type="NCBI Taxonomy" id="1038845"/>
    <lineage>
        <taxon>Bacteria</taxon>
        <taxon>Pseudomonadati</taxon>
        <taxon>Bacteroidota</taxon>
        <taxon>Flavobacteriia</taxon>
        <taxon>Flavobacteriales</taxon>
        <taxon>Flavobacteriaceae</taxon>
        <taxon>Flavobacterium</taxon>
    </lineage>
</organism>
<proteinExistence type="predicted"/>
<feature type="chain" id="PRO_5026798603" description="Carboxypeptidase regulatory-like domain-containing protein" evidence="1">
    <location>
        <begin position="22"/>
        <end position="784"/>
    </location>
</feature>
<evidence type="ECO:0000313" key="3">
    <source>
        <dbReference type="Proteomes" id="UP000433945"/>
    </source>
</evidence>
<gene>
    <name evidence="2" type="ORF">GN157_07270</name>
</gene>
<dbReference type="AlphaFoldDB" id="A0A6N8HDK3"/>
<keyword evidence="1" id="KW-0732">Signal</keyword>
<feature type="signal peptide" evidence="1">
    <location>
        <begin position="1"/>
        <end position="21"/>
    </location>
</feature>
<protein>
    <recommendedName>
        <fullName evidence="4">Carboxypeptidase regulatory-like domain-containing protein</fullName>
    </recommendedName>
</protein>
<evidence type="ECO:0000313" key="2">
    <source>
        <dbReference type="EMBL" id="MUV03506.1"/>
    </source>
</evidence>
<evidence type="ECO:0000256" key="1">
    <source>
        <dbReference type="SAM" id="SignalP"/>
    </source>
</evidence>
<dbReference type="RefSeq" id="WP_157482549.1">
    <property type="nucleotide sequence ID" value="NZ_WOWP01000022.1"/>
</dbReference>
<reference evidence="2 3" key="1">
    <citation type="submission" date="2019-12" db="EMBL/GenBank/DDBJ databases">
        <authorList>
            <person name="Sun J.-Q."/>
        </authorList>
    </citation>
    <scope>NUCLEOTIDE SEQUENCE [LARGE SCALE GENOMIC DNA]</scope>
    <source>
        <strain evidence="2 3">JCM 17928</strain>
    </source>
</reference>